<dbReference type="InterPro" id="IPR016187">
    <property type="entry name" value="CTDL_fold"/>
</dbReference>
<evidence type="ECO:0000259" key="1">
    <source>
        <dbReference type="Pfam" id="PF03781"/>
    </source>
</evidence>
<dbReference type="SUPFAM" id="SSF56436">
    <property type="entry name" value="C-type lectin-like"/>
    <property type="match status" value="1"/>
</dbReference>
<name>A0ABS2W9N7_9GAMM</name>
<dbReference type="PANTHER" id="PTHR23150:SF19">
    <property type="entry name" value="FORMYLGLYCINE-GENERATING ENZYME"/>
    <property type="match status" value="1"/>
</dbReference>
<protein>
    <submittedName>
        <fullName evidence="2">SUMF1/EgtB/PvdO family nonheme iron enzyme</fullName>
    </submittedName>
</protein>
<comment type="caution">
    <text evidence="2">The sequence shown here is derived from an EMBL/GenBank/DDBJ whole genome shotgun (WGS) entry which is preliminary data.</text>
</comment>
<proteinExistence type="predicted"/>
<dbReference type="EMBL" id="JAFFZP010000021">
    <property type="protein sequence ID" value="MBN0988424.1"/>
    <property type="molecule type" value="Genomic_DNA"/>
</dbReference>
<gene>
    <name evidence="2" type="ORF">JW498_13705</name>
</gene>
<dbReference type="InterPro" id="IPR051043">
    <property type="entry name" value="Sulfatase_Mod_Factor_Kinase"/>
</dbReference>
<organism evidence="2 3">
    <name type="scientific">Amphritea pacifica</name>
    <dbReference type="NCBI Taxonomy" id="2811233"/>
    <lineage>
        <taxon>Bacteria</taxon>
        <taxon>Pseudomonadati</taxon>
        <taxon>Pseudomonadota</taxon>
        <taxon>Gammaproteobacteria</taxon>
        <taxon>Oceanospirillales</taxon>
        <taxon>Oceanospirillaceae</taxon>
        <taxon>Amphritea</taxon>
    </lineage>
</organism>
<reference evidence="2 3" key="1">
    <citation type="submission" date="2021-02" db="EMBL/GenBank/DDBJ databases">
        <title>A novel species of genus Amphritea isolated from a fishpond in China.</title>
        <authorList>
            <person name="Lu H."/>
        </authorList>
    </citation>
    <scope>NUCLEOTIDE SEQUENCE [LARGE SCALE GENOMIC DNA]</scope>
    <source>
        <strain evidence="2 3">RP18W</strain>
    </source>
</reference>
<dbReference type="InterPro" id="IPR042095">
    <property type="entry name" value="SUMF_sf"/>
</dbReference>
<sequence>MPTLTRLFQLVSVISLPCVLILSGCNSEADIVVTSDVVSADKIAEIRANIQKLHPDADSELQAKVLDTAVRAVEDMVFIEGGKFMMGDFGMPCDADPERPVWRETENMCNASRWVDTSPAHPVELDSYSLSKYETRVKDMDVYFLAHKEPLTGADWREEQPDHEAFRPNLPAGTRTWDDAKNYCVWLGKVTGYAFDLPTEAQWEFAARNRGQNIYYATDNGFLESPRNTDPLAEVDGKETDTFPVDAMPPNPLGIYGLQDNAAEWVNDWYDPEYYTYSPEKNPMGPIEGVELELDSSTLQAYKLMRGNHTGEINGNILIRRKAGIETLKKYNSYGPRDSFRCSVQSYIKLDAKGVSGN</sequence>
<dbReference type="InterPro" id="IPR005532">
    <property type="entry name" value="SUMF_dom"/>
</dbReference>
<dbReference type="PROSITE" id="PS51257">
    <property type="entry name" value="PROKAR_LIPOPROTEIN"/>
    <property type="match status" value="1"/>
</dbReference>
<accession>A0ABS2W9N7</accession>
<evidence type="ECO:0000313" key="2">
    <source>
        <dbReference type="EMBL" id="MBN0988424.1"/>
    </source>
</evidence>
<evidence type="ECO:0000313" key="3">
    <source>
        <dbReference type="Proteomes" id="UP000760472"/>
    </source>
</evidence>
<dbReference type="RefSeq" id="WP_205213865.1">
    <property type="nucleotide sequence ID" value="NZ_JAFFZP010000021.1"/>
</dbReference>
<dbReference type="PANTHER" id="PTHR23150">
    <property type="entry name" value="SULFATASE MODIFYING FACTOR 1, 2"/>
    <property type="match status" value="1"/>
</dbReference>
<dbReference type="Pfam" id="PF03781">
    <property type="entry name" value="FGE-sulfatase"/>
    <property type="match status" value="1"/>
</dbReference>
<dbReference type="Gene3D" id="3.90.1580.10">
    <property type="entry name" value="paralog of FGE (formylglycine-generating enzyme)"/>
    <property type="match status" value="1"/>
</dbReference>
<dbReference type="Proteomes" id="UP000760472">
    <property type="component" value="Unassembled WGS sequence"/>
</dbReference>
<feature type="domain" description="Sulfatase-modifying factor enzyme-like" evidence="1">
    <location>
        <begin position="73"/>
        <end position="282"/>
    </location>
</feature>
<keyword evidence="3" id="KW-1185">Reference proteome</keyword>